<evidence type="ECO:0000256" key="1">
    <source>
        <dbReference type="ARBA" id="ARBA00004141"/>
    </source>
</evidence>
<feature type="transmembrane region" description="Helical" evidence="6">
    <location>
        <begin position="302"/>
        <end position="323"/>
    </location>
</feature>
<keyword evidence="4 6" id="KW-1133">Transmembrane helix</keyword>
<proteinExistence type="inferred from homology"/>
<dbReference type="PANTHER" id="PTHR30569">
    <property type="entry name" value="CYTOSINE TRANSPORTER CODB"/>
    <property type="match status" value="1"/>
</dbReference>
<comment type="similarity">
    <text evidence="2">Belongs to the purine-cytosine permease (2.A.39) family.</text>
</comment>
<dbReference type="CDD" id="cd11484">
    <property type="entry name" value="SLC-NCS1sbd_CobB-like"/>
    <property type="match status" value="1"/>
</dbReference>
<keyword evidence="5 6" id="KW-0472">Membrane</keyword>
<evidence type="ECO:0000313" key="7">
    <source>
        <dbReference type="EMBL" id="EAT15480.1"/>
    </source>
</evidence>
<dbReference type="Pfam" id="PF02133">
    <property type="entry name" value="Transp_cyt_pur"/>
    <property type="match status" value="1"/>
</dbReference>
<evidence type="ECO:0000256" key="5">
    <source>
        <dbReference type="ARBA" id="ARBA00023136"/>
    </source>
</evidence>
<gene>
    <name evidence="7" type="ORF">Dace_1342</name>
</gene>
<comment type="caution">
    <text evidence="7">The sequence shown here is derived from an EMBL/GenBank/DDBJ whole genome shotgun (WGS) entry which is preliminary data.</text>
</comment>
<comment type="subcellular location">
    <subcellularLocation>
        <location evidence="1">Membrane</location>
        <topology evidence="1">Multi-pass membrane protein</topology>
    </subcellularLocation>
</comment>
<feature type="transmembrane region" description="Helical" evidence="6">
    <location>
        <begin position="104"/>
        <end position="123"/>
    </location>
</feature>
<dbReference type="InterPro" id="IPR001248">
    <property type="entry name" value="Pur-cyt_permease"/>
</dbReference>
<dbReference type="AlphaFoldDB" id="Q1JZ14"/>
<accession>Q1JZ14</accession>
<name>Q1JZ14_DESA6</name>
<feature type="transmembrane region" description="Helical" evidence="6">
    <location>
        <begin position="32"/>
        <end position="53"/>
    </location>
</feature>
<feature type="transmembrane region" description="Helical" evidence="6">
    <location>
        <begin position="167"/>
        <end position="190"/>
    </location>
</feature>
<feature type="transmembrane region" description="Helical" evidence="6">
    <location>
        <begin position="335"/>
        <end position="357"/>
    </location>
</feature>
<evidence type="ECO:0000256" key="6">
    <source>
        <dbReference type="SAM" id="Phobius"/>
    </source>
</evidence>
<evidence type="ECO:0000256" key="3">
    <source>
        <dbReference type="ARBA" id="ARBA00022692"/>
    </source>
</evidence>
<dbReference type="Gene3D" id="1.10.4160.10">
    <property type="entry name" value="Hydantoin permease"/>
    <property type="match status" value="1"/>
</dbReference>
<feature type="transmembrane region" description="Helical" evidence="6">
    <location>
        <begin position="128"/>
        <end position="147"/>
    </location>
</feature>
<reference evidence="7" key="1">
    <citation type="submission" date="2006-05" db="EMBL/GenBank/DDBJ databases">
        <title>Annotation of the draft genome assembly of Desulfuromonas acetoxidans DSM 684.</title>
        <authorList>
            <consortium name="US DOE Joint Genome Institute (JGI-ORNL)"/>
            <person name="Larimer F."/>
            <person name="Land M."/>
            <person name="Hauser L."/>
        </authorList>
    </citation>
    <scope>NUCLEOTIDE SEQUENCE [LARGE SCALE GENOMIC DNA]</scope>
    <source>
        <strain evidence="7">DSM 684</strain>
    </source>
</reference>
<reference evidence="7" key="2">
    <citation type="submission" date="2006-05" db="EMBL/GenBank/DDBJ databases">
        <title>Sequencing of the draft genome and assembly of Desulfuromonas acetoxidans DSM 684.</title>
        <authorList>
            <consortium name="US DOE Joint Genome Institute (JGI-PGF)"/>
            <person name="Copeland A."/>
            <person name="Lucas S."/>
            <person name="Lapidus A."/>
            <person name="Barry K."/>
            <person name="Detter J.C."/>
            <person name="Glavina del Rio T."/>
            <person name="Hammon N."/>
            <person name="Israni S."/>
            <person name="Dalin E."/>
            <person name="Tice H."/>
            <person name="Bruce D."/>
            <person name="Pitluck S."/>
            <person name="Richardson P."/>
        </authorList>
    </citation>
    <scope>NUCLEOTIDE SEQUENCE [LARGE SCALE GENOMIC DNA]</scope>
    <source>
        <strain evidence="7">DSM 684</strain>
    </source>
</reference>
<keyword evidence="3 6" id="KW-0812">Transmembrane</keyword>
<organism evidence="7 8">
    <name type="scientific">Desulfuromonas acetoxidans (strain DSM 684 / 11070)</name>
    <dbReference type="NCBI Taxonomy" id="281689"/>
    <lineage>
        <taxon>Bacteria</taxon>
        <taxon>Pseudomonadati</taxon>
        <taxon>Thermodesulfobacteriota</taxon>
        <taxon>Desulfuromonadia</taxon>
        <taxon>Desulfuromonadales</taxon>
        <taxon>Desulfuromonadaceae</taxon>
        <taxon>Desulfuromonas</taxon>
    </lineage>
</organism>
<sequence length="392" mass="41054">MLIVMMGFTFFSASMWTGGRLGAGLTAERFFLAVLGGNLILGGYTGALAHIAATTGLSTHRLAHASFGVKGSWFPSALLGITQVGWFGVGVVMFALPVQKVTGINLYLLIAVGGLLMTTTAYFGIKALALLSLVAVPAIALLGMFSVEEAVRSTGGMASLLAITPEQPLSFSVALTLCVGSFISGGTLTADFTRFARTSRTAVSTTVLAFFIGNSLMFVFGAVGAALYQQADISEVMLRQGLIVPAMLVLGLNIWTTNDSALYASGLAFANISGLPKKAMVVVNGTLGSLAAMLLYEHFVGFLTLLGACLPPIGAIIITDYFMHEKQRWHDQVVFDARVRLSAVVAWLAGCAAAQLLPGLPPLNGLFAAALVYLALECTLGRSRSSENLTPP</sequence>
<feature type="transmembrane region" description="Helical" evidence="6">
    <location>
        <begin position="73"/>
        <end position="98"/>
    </location>
</feature>
<evidence type="ECO:0000256" key="2">
    <source>
        <dbReference type="ARBA" id="ARBA00008974"/>
    </source>
</evidence>
<protein>
    <submittedName>
        <fullName evidence="7">Permease for cytosine/purines, uracil, thiamine, allantoin</fullName>
    </submittedName>
</protein>
<dbReference type="GO" id="GO:0005886">
    <property type="term" value="C:plasma membrane"/>
    <property type="evidence" value="ECO:0007669"/>
    <property type="project" value="TreeGrafter"/>
</dbReference>
<feature type="transmembrane region" description="Helical" evidence="6">
    <location>
        <begin position="202"/>
        <end position="228"/>
    </location>
</feature>
<dbReference type="InterPro" id="IPR030191">
    <property type="entry name" value="CodB"/>
</dbReference>
<dbReference type="GO" id="GO:0015209">
    <property type="term" value="F:cytosine transmembrane transporter activity"/>
    <property type="evidence" value="ECO:0007669"/>
    <property type="project" value="InterPro"/>
</dbReference>
<dbReference type="NCBIfam" id="NF008241">
    <property type="entry name" value="PRK11017.1"/>
    <property type="match status" value="1"/>
</dbReference>
<dbReference type="EMBL" id="AAEW02000010">
    <property type="protein sequence ID" value="EAT15480.1"/>
    <property type="molecule type" value="Genomic_DNA"/>
</dbReference>
<feature type="transmembrane region" description="Helical" evidence="6">
    <location>
        <begin position="240"/>
        <end position="258"/>
    </location>
</feature>
<dbReference type="Proteomes" id="UP000005695">
    <property type="component" value="Unassembled WGS sequence"/>
</dbReference>
<dbReference type="PANTHER" id="PTHR30569:SF0">
    <property type="entry name" value="CYTOSINE PERMEASE"/>
    <property type="match status" value="1"/>
</dbReference>
<evidence type="ECO:0000256" key="4">
    <source>
        <dbReference type="ARBA" id="ARBA00022989"/>
    </source>
</evidence>
<evidence type="ECO:0000313" key="8">
    <source>
        <dbReference type="Proteomes" id="UP000005695"/>
    </source>
</evidence>
<keyword evidence="8" id="KW-1185">Reference proteome</keyword>